<feature type="signal peptide" evidence="9">
    <location>
        <begin position="1"/>
        <end position="21"/>
    </location>
</feature>
<dbReference type="GO" id="GO:0016788">
    <property type="term" value="F:hydrolase activity, acting on ester bonds"/>
    <property type="evidence" value="ECO:0007669"/>
    <property type="project" value="InterPro"/>
</dbReference>
<evidence type="ECO:0000256" key="7">
    <source>
        <dbReference type="PIRNR" id="PIRNR000862"/>
    </source>
</evidence>
<dbReference type="Pfam" id="PF00561">
    <property type="entry name" value="Abhydrolase_1"/>
    <property type="match status" value="1"/>
</dbReference>
<keyword evidence="6" id="KW-0325">Glycoprotein</keyword>
<dbReference type="InterPro" id="IPR025483">
    <property type="entry name" value="Lipase_euk"/>
</dbReference>
<evidence type="ECO:0000256" key="9">
    <source>
        <dbReference type="SAM" id="SignalP"/>
    </source>
</evidence>
<dbReference type="Proteomes" id="UP001378592">
    <property type="component" value="Unassembled WGS sequence"/>
</dbReference>
<dbReference type="PANTHER" id="PTHR11005">
    <property type="entry name" value="LYSOSOMAL ACID LIPASE-RELATED"/>
    <property type="match status" value="1"/>
</dbReference>
<evidence type="ECO:0000256" key="4">
    <source>
        <dbReference type="ARBA" id="ARBA00022963"/>
    </source>
</evidence>
<feature type="chain" id="PRO_5042908792" description="Lipase" evidence="9">
    <location>
        <begin position="22"/>
        <end position="423"/>
    </location>
</feature>
<sequence>MRGPLSLLLLLALVAVAAVGAFGVPWLGHDGPTMRDAQAVVHRVREDAPQLFMGPEELASAQGFGLEAHTVRTEDGYLLTLHRLAPPATAPAGDEGDRGEPVLLVHGIFCASDLWLLTPRHHALAFLLADKGYDVWLANLRGNPYSRRHESLSTQDLAFWNFSWHEMGVYDLPACMDLILKATRRERLFYVGHSMGNTAYYAMAAARPDVGARVRLHVGLAPAVFMAHIPNQVARVAARSGDRIVRALESSHAPELLPASAARTALLFLSCQPHASRALCRRTFEMTYGPAHPAFNESLIPFYAAHVLQSSSARTPGHFAQLVLSGRFRQWDEGSAEGNQRRYGRPEPPDYDLGLVSAPSAIFYSDDDLAVSPTDVEHLMSLQKNVVYQLKVPDRPYNHMDFLWTPSAVQTLYDPIFKLLAQF</sequence>
<keyword evidence="5" id="KW-0443">Lipid metabolism</keyword>
<evidence type="ECO:0000256" key="2">
    <source>
        <dbReference type="ARBA" id="ARBA00022729"/>
    </source>
</evidence>
<feature type="domain" description="AB hydrolase-1" evidence="10">
    <location>
        <begin position="101"/>
        <end position="404"/>
    </location>
</feature>
<keyword evidence="4 7" id="KW-0442">Lipid degradation</keyword>
<dbReference type="SUPFAM" id="SSF53474">
    <property type="entry name" value="alpha/beta-Hydrolases"/>
    <property type="match status" value="1"/>
</dbReference>
<dbReference type="Gene3D" id="3.40.50.1820">
    <property type="entry name" value="alpha/beta hydrolase"/>
    <property type="match status" value="1"/>
</dbReference>
<dbReference type="EMBL" id="JAZDUA010000236">
    <property type="protein sequence ID" value="KAK7863250.1"/>
    <property type="molecule type" value="Genomic_DNA"/>
</dbReference>
<reference evidence="11 12" key="1">
    <citation type="submission" date="2024-03" db="EMBL/GenBank/DDBJ databases">
        <title>The genome assembly and annotation of the cricket Gryllus longicercus Weissman &amp; Gray.</title>
        <authorList>
            <person name="Szrajer S."/>
            <person name="Gray D."/>
            <person name="Ylla G."/>
        </authorList>
    </citation>
    <scope>NUCLEOTIDE SEQUENCE [LARGE SCALE GENOMIC DNA]</scope>
    <source>
        <strain evidence="11">DAG 2021-001</strain>
        <tissue evidence="11">Whole body minus gut</tissue>
    </source>
</reference>
<dbReference type="GO" id="GO:0016042">
    <property type="term" value="P:lipid catabolic process"/>
    <property type="evidence" value="ECO:0007669"/>
    <property type="project" value="UniProtKB-KW"/>
</dbReference>
<feature type="active site" description="Charge relay system" evidence="8">
    <location>
        <position position="399"/>
    </location>
</feature>
<accession>A0AAN9Z6A9</accession>
<protein>
    <recommendedName>
        <fullName evidence="7">Lipase</fullName>
    </recommendedName>
</protein>
<evidence type="ECO:0000256" key="5">
    <source>
        <dbReference type="ARBA" id="ARBA00023098"/>
    </source>
</evidence>
<dbReference type="InterPro" id="IPR000073">
    <property type="entry name" value="AB_hydrolase_1"/>
</dbReference>
<dbReference type="AlphaFoldDB" id="A0AAN9Z6A9"/>
<comment type="caution">
    <text evidence="11">The sequence shown here is derived from an EMBL/GenBank/DDBJ whole genome shotgun (WGS) entry which is preliminary data.</text>
</comment>
<keyword evidence="12" id="KW-1185">Reference proteome</keyword>
<dbReference type="FunFam" id="3.40.50.1820:FF:000057">
    <property type="entry name" value="Lipase"/>
    <property type="match status" value="1"/>
</dbReference>
<gene>
    <name evidence="11" type="ORF">R5R35_001460</name>
</gene>
<evidence type="ECO:0000313" key="12">
    <source>
        <dbReference type="Proteomes" id="UP001378592"/>
    </source>
</evidence>
<dbReference type="PIRSF" id="PIRSF000862">
    <property type="entry name" value="Steryl_ester_lip"/>
    <property type="match status" value="1"/>
</dbReference>
<keyword evidence="2 9" id="KW-0732">Signal</keyword>
<evidence type="ECO:0000313" key="11">
    <source>
        <dbReference type="EMBL" id="KAK7863250.1"/>
    </source>
</evidence>
<name>A0AAN9Z6A9_9ORTH</name>
<proteinExistence type="inferred from homology"/>
<evidence type="ECO:0000256" key="6">
    <source>
        <dbReference type="ARBA" id="ARBA00023180"/>
    </source>
</evidence>
<evidence type="ECO:0000256" key="3">
    <source>
        <dbReference type="ARBA" id="ARBA00022801"/>
    </source>
</evidence>
<comment type="similarity">
    <text evidence="1 7">Belongs to the AB hydrolase superfamily. Lipase family.</text>
</comment>
<dbReference type="InterPro" id="IPR029058">
    <property type="entry name" value="AB_hydrolase_fold"/>
</dbReference>
<feature type="active site" description="Charge relay system" evidence="8">
    <location>
        <position position="368"/>
    </location>
</feature>
<evidence type="ECO:0000256" key="8">
    <source>
        <dbReference type="PIRSR" id="PIRSR000862-1"/>
    </source>
</evidence>
<feature type="active site" description="Nucleophile" evidence="8">
    <location>
        <position position="194"/>
    </location>
</feature>
<organism evidence="11 12">
    <name type="scientific">Gryllus longicercus</name>
    <dbReference type="NCBI Taxonomy" id="2509291"/>
    <lineage>
        <taxon>Eukaryota</taxon>
        <taxon>Metazoa</taxon>
        <taxon>Ecdysozoa</taxon>
        <taxon>Arthropoda</taxon>
        <taxon>Hexapoda</taxon>
        <taxon>Insecta</taxon>
        <taxon>Pterygota</taxon>
        <taxon>Neoptera</taxon>
        <taxon>Polyneoptera</taxon>
        <taxon>Orthoptera</taxon>
        <taxon>Ensifera</taxon>
        <taxon>Gryllidea</taxon>
        <taxon>Grylloidea</taxon>
        <taxon>Gryllidae</taxon>
        <taxon>Gryllinae</taxon>
        <taxon>Gryllus</taxon>
    </lineage>
</organism>
<evidence type="ECO:0000256" key="1">
    <source>
        <dbReference type="ARBA" id="ARBA00010701"/>
    </source>
</evidence>
<keyword evidence="3 7" id="KW-0378">Hydrolase</keyword>
<evidence type="ECO:0000259" key="10">
    <source>
        <dbReference type="Pfam" id="PF00561"/>
    </source>
</evidence>